<evidence type="ECO:0000313" key="1">
    <source>
        <dbReference type="EMBL" id="EKC23842.1"/>
    </source>
</evidence>
<name>K1PIN6_MAGGI</name>
<sequence length="267" mass="29130">MPFTMSTYYLTGNIAFDRLIKEKTMAFRSGLSVAITACLLVNAIAYSAKHGTTLSKLTALQSLVFNNAQATVTLDSTALKQLVKLASNAPEKSLVITTNNITSIKMRVPSLLMTLGLVTILYCGCVVVQASSQCLSVCVNSSCRQECRTSGHAYGTCRRKYNCPSTKPKKPDIYSPYFTIELSKGLSFGSSDDGLSESWWNKYSGPRFQAAVACYLRHWSLVMTGITDLGLVSRGMSMTPKNDIQTTQGIAGYVPIVSKLGYRFCQP</sequence>
<protein>
    <submittedName>
        <fullName evidence="1">Uncharacterized protein</fullName>
    </submittedName>
</protein>
<reference evidence="1" key="1">
    <citation type="journal article" date="2012" name="Nature">
        <title>The oyster genome reveals stress adaptation and complexity of shell formation.</title>
        <authorList>
            <person name="Zhang G."/>
            <person name="Fang X."/>
            <person name="Guo X."/>
            <person name="Li L."/>
            <person name="Luo R."/>
            <person name="Xu F."/>
            <person name="Yang P."/>
            <person name="Zhang L."/>
            <person name="Wang X."/>
            <person name="Qi H."/>
            <person name="Xiong Z."/>
            <person name="Que H."/>
            <person name="Xie Y."/>
            <person name="Holland P.W."/>
            <person name="Paps J."/>
            <person name="Zhu Y."/>
            <person name="Wu F."/>
            <person name="Chen Y."/>
            <person name="Wang J."/>
            <person name="Peng C."/>
            <person name="Meng J."/>
            <person name="Yang L."/>
            <person name="Liu J."/>
            <person name="Wen B."/>
            <person name="Zhang N."/>
            <person name="Huang Z."/>
            <person name="Zhu Q."/>
            <person name="Feng Y."/>
            <person name="Mount A."/>
            <person name="Hedgecock D."/>
            <person name="Xu Z."/>
            <person name="Liu Y."/>
            <person name="Domazet-Loso T."/>
            <person name="Du Y."/>
            <person name="Sun X."/>
            <person name="Zhang S."/>
            <person name="Liu B."/>
            <person name="Cheng P."/>
            <person name="Jiang X."/>
            <person name="Li J."/>
            <person name="Fan D."/>
            <person name="Wang W."/>
            <person name="Fu W."/>
            <person name="Wang T."/>
            <person name="Wang B."/>
            <person name="Zhang J."/>
            <person name="Peng Z."/>
            <person name="Li Y."/>
            <person name="Li N."/>
            <person name="Wang J."/>
            <person name="Chen M."/>
            <person name="He Y."/>
            <person name="Tan F."/>
            <person name="Song X."/>
            <person name="Zheng Q."/>
            <person name="Huang R."/>
            <person name="Yang H."/>
            <person name="Du X."/>
            <person name="Chen L."/>
            <person name="Yang M."/>
            <person name="Gaffney P.M."/>
            <person name="Wang S."/>
            <person name="Luo L."/>
            <person name="She Z."/>
            <person name="Ming Y."/>
            <person name="Huang W."/>
            <person name="Zhang S."/>
            <person name="Huang B."/>
            <person name="Zhang Y."/>
            <person name="Qu T."/>
            <person name="Ni P."/>
            <person name="Miao G."/>
            <person name="Wang J."/>
            <person name="Wang Q."/>
            <person name="Steinberg C.E."/>
            <person name="Wang H."/>
            <person name="Li N."/>
            <person name="Qian L."/>
            <person name="Zhang G."/>
            <person name="Li Y."/>
            <person name="Yang H."/>
            <person name="Liu X."/>
            <person name="Wang J."/>
            <person name="Yin Y."/>
            <person name="Wang J."/>
        </authorList>
    </citation>
    <scope>NUCLEOTIDE SEQUENCE [LARGE SCALE GENOMIC DNA]</scope>
    <source>
        <strain evidence="1">05x7-T-G4-1.051#20</strain>
    </source>
</reference>
<organism evidence="1">
    <name type="scientific">Magallana gigas</name>
    <name type="common">Pacific oyster</name>
    <name type="synonym">Crassostrea gigas</name>
    <dbReference type="NCBI Taxonomy" id="29159"/>
    <lineage>
        <taxon>Eukaryota</taxon>
        <taxon>Metazoa</taxon>
        <taxon>Spiralia</taxon>
        <taxon>Lophotrochozoa</taxon>
        <taxon>Mollusca</taxon>
        <taxon>Bivalvia</taxon>
        <taxon>Autobranchia</taxon>
        <taxon>Pteriomorphia</taxon>
        <taxon>Ostreida</taxon>
        <taxon>Ostreoidea</taxon>
        <taxon>Ostreidae</taxon>
        <taxon>Magallana</taxon>
    </lineage>
</organism>
<dbReference type="HOGENOM" id="CLU_1042980_0_0_1"/>
<gene>
    <name evidence="1" type="ORF">CGI_10007316</name>
</gene>
<dbReference type="EMBL" id="JH817983">
    <property type="protein sequence ID" value="EKC23842.1"/>
    <property type="molecule type" value="Genomic_DNA"/>
</dbReference>
<dbReference type="AlphaFoldDB" id="K1PIN6"/>
<accession>K1PIN6</accession>
<proteinExistence type="predicted"/>
<dbReference type="InParanoid" id="K1PIN6"/>